<evidence type="ECO:0000313" key="1">
    <source>
        <dbReference type="EMBL" id="SVB71171.1"/>
    </source>
</evidence>
<organism evidence="1">
    <name type="scientific">marine metagenome</name>
    <dbReference type="NCBI Taxonomy" id="408172"/>
    <lineage>
        <taxon>unclassified sequences</taxon>
        <taxon>metagenomes</taxon>
        <taxon>ecological metagenomes</taxon>
    </lineage>
</organism>
<dbReference type="GO" id="GO:0006777">
    <property type="term" value="P:Mo-molybdopterin cofactor biosynthetic process"/>
    <property type="evidence" value="ECO:0007669"/>
    <property type="project" value="InterPro"/>
</dbReference>
<gene>
    <name evidence="1" type="ORF">METZ01_LOCUS224025</name>
</gene>
<proteinExistence type="predicted"/>
<dbReference type="EMBL" id="UINC01053989">
    <property type="protein sequence ID" value="SVB71171.1"/>
    <property type="molecule type" value="Genomic_DNA"/>
</dbReference>
<dbReference type="CDD" id="cd00756">
    <property type="entry name" value="MoaE"/>
    <property type="match status" value="1"/>
</dbReference>
<sequence>VQEGDFDVGTELSEFTRGNHNIGGIASFVGVVRDSGAKGGTSTMTLEHYPGMTERKLSEIEAEALGRWPLDAVLIIHRYGRLKPGDQIVLVMTASAHRTAALEGCQFLIDWLKTEAPFWKFEETANGGKWVDARSSDELASARWVEGDVKVGR</sequence>
<dbReference type="SUPFAM" id="SSF54690">
    <property type="entry name" value="Molybdopterin synthase subunit MoaE"/>
    <property type="match status" value="1"/>
</dbReference>
<reference evidence="1" key="1">
    <citation type="submission" date="2018-05" db="EMBL/GenBank/DDBJ databases">
        <authorList>
            <person name="Lanie J.A."/>
            <person name="Ng W.-L."/>
            <person name="Kazmierczak K.M."/>
            <person name="Andrzejewski T.M."/>
            <person name="Davidsen T.M."/>
            <person name="Wayne K.J."/>
            <person name="Tettelin H."/>
            <person name="Glass J.I."/>
            <person name="Rusch D."/>
            <person name="Podicherti R."/>
            <person name="Tsui H.-C.T."/>
            <person name="Winkler M.E."/>
        </authorList>
    </citation>
    <scope>NUCLEOTIDE SEQUENCE</scope>
</reference>
<dbReference type="InterPro" id="IPR036563">
    <property type="entry name" value="MoaE_sf"/>
</dbReference>
<dbReference type="PANTHER" id="PTHR23404">
    <property type="entry name" value="MOLYBDOPTERIN SYNTHASE RELATED"/>
    <property type="match status" value="1"/>
</dbReference>
<name>A0A382GAF0_9ZZZZ</name>
<feature type="non-terminal residue" evidence="1">
    <location>
        <position position="1"/>
    </location>
</feature>
<dbReference type="Gene3D" id="3.90.1170.40">
    <property type="entry name" value="Molybdopterin biosynthesis MoaE subunit"/>
    <property type="match status" value="1"/>
</dbReference>
<dbReference type="Pfam" id="PF02391">
    <property type="entry name" value="MoaE"/>
    <property type="match status" value="1"/>
</dbReference>
<protein>
    <recommendedName>
        <fullName evidence="2">Molybdopterin synthase catalytic subunit</fullName>
    </recommendedName>
</protein>
<dbReference type="AlphaFoldDB" id="A0A382GAF0"/>
<dbReference type="InterPro" id="IPR003448">
    <property type="entry name" value="Mopterin_biosynth_MoaE"/>
</dbReference>
<accession>A0A382GAF0</accession>
<evidence type="ECO:0008006" key="2">
    <source>
        <dbReference type="Google" id="ProtNLM"/>
    </source>
</evidence>